<dbReference type="SUPFAM" id="SSF51261">
    <property type="entry name" value="Duplicated hybrid motif"/>
    <property type="match status" value="1"/>
</dbReference>
<reference evidence="4 5" key="1">
    <citation type="submission" date="2018-08" db="EMBL/GenBank/DDBJ databases">
        <title>Genomic Encyclopedia of Type Strains, Phase IV (KMG-IV): sequencing the most valuable type-strain genomes for metagenomic binning, comparative biology and taxonomic classification.</title>
        <authorList>
            <person name="Goeker M."/>
        </authorList>
    </citation>
    <scope>NUCLEOTIDE SEQUENCE [LARGE SCALE GENOMIC DNA]</scope>
    <source>
        <strain evidence="4 5">DSM 23923</strain>
    </source>
</reference>
<dbReference type="InterPro" id="IPR016047">
    <property type="entry name" value="M23ase_b-sheet_dom"/>
</dbReference>
<name>A0A347ZNI9_9CHLR</name>
<dbReference type="CDD" id="cd12797">
    <property type="entry name" value="M23_peptidase"/>
    <property type="match status" value="1"/>
</dbReference>
<feature type="compositionally biased region" description="Polar residues" evidence="1">
    <location>
        <begin position="70"/>
        <end position="83"/>
    </location>
</feature>
<dbReference type="SUPFAM" id="SSF54106">
    <property type="entry name" value="LysM domain"/>
    <property type="match status" value="1"/>
</dbReference>
<dbReference type="Proteomes" id="UP000256388">
    <property type="component" value="Unassembled WGS sequence"/>
</dbReference>
<evidence type="ECO:0000259" key="3">
    <source>
        <dbReference type="PROSITE" id="PS51782"/>
    </source>
</evidence>
<dbReference type="PANTHER" id="PTHR21666:SF270">
    <property type="entry name" value="MUREIN HYDROLASE ACTIVATOR ENVC"/>
    <property type="match status" value="1"/>
</dbReference>
<dbReference type="Gene3D" id="3.10.350.10">
    <property type="entry name" value="LysM domain"/>
    <property type="match status" value="1"/>
</dbReference>
<keyword evidence="2" id="KW-0812">Transmembrane</keyword>
<feature type="region of interest" description="Disordered" evidence="1">
    <location>
        <begin position="1"/>
        <end position="24"/>
    </location>
</feature>
<keyword evidence="2" id="KW-1133">Transmembrane helix</keyword>
<evidence type="ECO:0000313" key="5">
    <source>
        <dbReference type="Proteomes" id="UP000256388"/>
    </source>
</evidence>
<dbReference type="PANTHER" id="PTHR21666">
    <property type="entry name" value="PEPTIDASE-RELATED"/>
    <property type="match status" value="1"/>
</dbReference>
<dbReference type="InterPro" id="IPR011055">
    <property type="entry name" value="Dup_hybrid_motif"/>
</dbReference>
<feature type="domain" description="LysM" evidence="3">
    <location>
        <begin position="113"/>
        <end position="160"/>
    </location>
</feature>
<keyword evidence="5" id="KW-1185">Reference proteome</keyword>
<dbReference type="Gene3D" id="2.70.70.10">
    <property type="entry name" value="Glucose Permease (Domain IIA)"/>
    <property type="match status" value="1"/>
</dbReference>
<keyword evidence="2" id="KW-0472">Membrane</keyword>
<keyword evidence="4" id="KW-0378">Hydrolase</keyword>
<dbReference type="PROSITE" id="PS51782">
    <property type="entry name" value="LYSM"/>
    <property type="match status" value="1"/>
</dbReference>
<dbReference type="AlphaFoldDB" id="A0A347ZNI9"/>
<dbReference type="InterPro" id="IPR018392">
    <property type="entry name" value="LysM"/>
</dbReference>
<dbReference type="InterPro" id="IPR050570">
    <property type="entry name" value="Cell_wall_metabolism_enzyme"/>
</dbReference>
<evidence type="ECO:0000313" key="4">
    <source>
        <dbReference type="EMBL" id="REG08473.1"/>
    </source>
</evidence>
<comment type="caution">
    <text evidence="4">The sequence shown here is derived from an EMBL/GenBank/DDBJ whole genome shotgun (WGS) entry which is preliminary data.</text>
</comment>
<protein>
    <submittedName>
        <fullName evidence="4">Murein DD-endopeptidase MepM/ murein hydrolase activator NlpD</fullName>
    </submittedName>
</protein>
<dbReference type="CDD" id="cd00118">
    <property type="entry name" value="LysM"/>
    <property type="match status" value="1"/>
</dbReference>
<dbReference type="Pfam" id="PF01476">
    <property type="entry name" value="LysM"/>
    <property type="match status" value="1"/>
</dbReference>
<evidence type="ECO:0000256" key="2">
    <source>
        <dbReference type="SAM" id="Phobius"/>
    </source>
</evidence>
<feature type="transmembrane region" description="Helical" evidence="2">
    <location>
        <begin position="32"/>
        <end position="57"/>
    </location>
</feature>
<feature type="region of interest" description="Disordered" evidence="1">
    <location>
        <begin position="70"/>
        <end position="91"/>
    </location>
</feature>
<dbReference type="GO" id="GO:0004222">
    <property type="term" value="F:metalloendopeptidase activity"/>
    <property type="evidence" value="ECO:0007669"/>
    <property type="project" value="TreeGrafter"/>
</dbReference>
<dbReference type="SMART" id="SM00257">
    <property type="entry name" value="LysM"/>
    <property type="match status" value="2"/>
</dbReference>
<dbReference type="Pfam" id="PF01551">
    <property type="entry name" value="Peptidase_M23"/>
    <property type="match status" value="1"/>
</dbReference>
<dbReference type="InterPro" id="IPR036779">
    <property type="entry name" value="LysM_dom_sf"/>
</dbReference>
<proteinExistence type="predicted"/>
<organism evidence="4 5">
    <name type="scientific">Pelolinea submarina</name>
    <dbReference type="NCBI Taxonomy" id="913107"/>
    <lineage>
        <taxon>Bacteria</taxon>
        <taxon>Bacillati</taxon>
        <taxon>Chloroflexota</taxon>
        <taxon>Anaerolineae</taxon>
        <taxon>Anaerolineales</taxon>
        <taxon>Anaerolineaceae</taxon>
        <taxon>Pelolinea</taxon>
    </lineage>
</organism>
<dbReference type="RefSeq" id="WP_116225127.1">
    <property type="nucleotide sequence ID" value="NZ_AP018437.1"/>
</dbReference>
<dbReference type="EMBL" id="QUMS01000002">
    <property type="protein sequence ID" value="REG08473.1"/>
    <property type="molecule type" value="Genomic_DNA"/>
</dbReference>
<evidence type="ECO:0000256" key="1">
    <source>
        <dbReference type="SAM" id="MobiDB-lite"/>
    </source>
</evidence>
<accession>A0A347ZNI9</accession>
<sequence length="376" mass="40550">MSIFSKVDQPEEAAQAPQAPQEEKQQPKSYPVWLVAATWVISILMIALTGFSLYQYFTGKSLISFISLTNRPPTSSESISSLPDYSPDKTYESVERSANSDTVLPIGVRDSVVEYKVQSGDSLFGIAEEYEVEPETILWANFDILNDDPHLISVGDELKIPPVNGILYEWQTYDTLDAVAAKYHANVDDILLYPGNDLDITNPVIEPGTFIMIPDGYRDTQATWVVAVTAGSNAGVTAQIAGPGSCTPSGGYVGTYSFVWPAPYYGQVSGNDYWSGHQAIDAMCYEGDSIFASDSGVVIYAGAISGGYGNLVAIDHQDGYLTLYAHLSGFAVSCGQSVAQGQVIGYCGSTGNSTGAHLHFEVRLNGGFVNPWHVLQ</sequence>
<dbReference type="OrthoDB" id="9809488at2"/>
<gene>
    <name evidence="4" type="ORF">DFR64_1840</name>
</gene>